<comment type="caution">
    <text evidence="6">The sequence shown here is derived from an EMBL/GenBank/DDBJ whole genome shotgun (WGS) entry which is preliminary data.</text>
</comment>
<organism evidence="6 7">
    <name type="scientific">Clostridium faecium</name>
    <dbReference type="NCBI Taxonomy" id="2762223"/>
    <lineage>
        <taxon>Bacteria</taxon>
        <taxon>Bacillati</taxon>
        <taxon>Bacillota</taxon>
        <taxon>Clostridia</taxon>
        <taxon>Eubacteriales</taxon>
        <taxon>Clostridiaceae</taxon>
        <taxon>Clostridium</taxon>
    </lineage>
</organism>
<keyword evidence="4" id="KW-0732">Signal</keyword>
<evidence type="ECO:0000256" key="2">
    <source>
        <dbReference type="ARBA" id="ARBA00008814"/>
    </source>
</evidence>
<dbReference type="InterPro" id="IPR033870">
    <property type="entry name" value="FatB"/>
</dbReference>
<dbReference type="PROSITE" id="PS50983">
    <property type="entry name" value="FE_B12_PBP"/>
    <property type="match status" value="1"/>
</dbReference>
<evidence type="ECO:0000259" key="5">
    <source>
        <dbReference type="PROSITE" id="PS50983"/>
    </source>
</evidence>
<proteinExistence type="inferred from homology"/>
<dbReference type="SUPFAM" id="SSF53807">
    <property type="entry name" value="Helical backbone' metal receptor"/>
    <property type="match status" value="1"/>
</dbReference>
<evidence type="ECO:0000256" key="4">
    <source>
        <dbReference type="ARBA" id="ARBA00022729"/>
    </source>
</evidence>
<keyword evidence="7" id="KW-1185">Reference proteome</keyword>
<dbReference type="EMBL" id="JACSQB010000098">
    <property type="protein sequence ID" value="MBD8047813.1"/>
    <property type="molecule type" value="Genomic_DNA"/>
</dbReference>
<dbReference type="Proteomes" id="UP000627166">
    <property type="component" value="Unassembled WGS sequence"/>
</dbReference>
<evidence type="ECO:0000256" key="1">
    <source>
        <dbReference type="ARBA" id="ARBA00004196"/>
    </source>
</evidence>
<name>A0ABR8YV01_9CLOT</name>
<dbReference type="PANTHER" id="PTHR30532:SF28">
    <property type="entry name" value="PETROBACTIN-BINDING PROTEIN YCLQ"/>
    <property type="match status" value="1"/>
</dbReference>
<evidence type="ECO:0000313" key="7">
    <source>
        <dbReference type="Proteomes" id="UP000627166"/>
    </source>
</evidence>
<dbReference type="InterPro" id="IPR002491">
    <property type="entry name" value="ABC_transptr_periplasmic_BD"/>
</dbReference>
<evidence type="ECO:0000256" key="3">
    <source>
        <dbReference type="ARBA" id="ARBA00022448"/>
    </source>
</evidence>
<accession>A0ABR8YV01</accession>
<gene>
    <name evidence="6" type="ORF">H9637_12290</name>
</gene>
<dbReference type="InterPro" id="IPR051313">
    <property type="entry name" value="Bact_iron-sidero_bind"/>
</dbReference>
<dbReference type="CDD" id="cd01140">
    <property type="entry name" value="FatB"/>
    <property type="match status" value="1"/>
</dbReference>
<sequence length="311" mass="34395">MNKKVTMIAGILVLAVIAAFGFSKLKGTDSPQGGQLKIAHELGEAEVNKNPKKVVAFDYGIIDSLDKMGVEIEALPKSNLPASLEKYKDEKYLDAGTLFEPDFEKINEIKPDVIFISGRQSKVYEELNKIAPTIYLSIDDKDYMGSFAKNMNTLGEIFNKESFVEKELKNINKAAEELSEKASKSGKNALVTLANDGSLSAYGPESRFGVIHKGFGFTPVDENIDNSNHGQKISFEYIVEKDPDYIFVVDRGAIVGGKTSANQVFENDLIKNTKAYKEKNIIYLDPQIWYISTGGFNSTMKMIEEVGSAIK</sequence>
<protein>
    <submittedName>
        <fullName evidence="6">Siderophore ABC transporter substrate-binding protein</fullName>
    </submittedName>
</protein>
<reference evidence="6 7" key="1">
    <citation type="submission" date="2020-08" db="EMBL/GenBank/DDBJ databases">
        <title>A Genomic Blueprint of the Chicken Gut Microbiome.</title>
        <authorList>
            <person name="Gilroy R."/>
            <person name="Ravi A."/>
            <person name="Getino M."/>
            <person name="Pursley I."/>
            <person name="Horton D.L."/>
            <person name="Alikhan N.-F."/>
            <person name="Baker D."/>
            <person name="Gharbi K."/>
            <person name="Hall N."/>
            <person name="Watson M."/>
            <person name="Adriaenssens E.M."/>
            <person name="Foster-Nyarko E."/>
            <person name="Jarju S."/>
            <person name="Secka A."/>
            <person name="Antonio M."/>
            <person name="Oren A."/>
            <person name="Chaudhuri R."/>
            <person name="La Ragione R.M."/>
            <person name="Hildebrand F."/>
            <person name="Pallen M.J."/>
        </authorList>
    </citation>
    <scope>NUCLEOTIDE SEQUENCE [LARGE SCALE GENOMIC DNA]</scope>
    <source>
        <strain evidence="6 7">N37</strain>
    </source>
</reference>
<dbReference type="RefSeq" id="WP_191740772.1">
    <property type="nucleotide sequence ID" value="NZ_JACSQB010000098.1"/>
</dbReference>
<feature type="domain" description="Fe/B12 periplasmic-binding" evidence="5">
    <location>
        <begin position="53"/>
        <end position="311"/>
    </location>
</feature>
<dbReference type="Gene3D" id="3.40.50.1980">
    <property type="entry name" value="Nitrogenase molybdenum iron protein domain"/>
    <property type="match status" value="2"/>
</dbReference>
<keyword evidence="3" id="KW-0813">Transport</keyword>
<comment type="subcellular location">
    <subcellularLocation>
        <location evidence="1">Cell envelope</location>
    </subcellularLocation>
</comment>
<evidence type="ECO:0000313" key="6">
    <source>
        <dbReference type="EMBL" id="MBD8047813.1"/>
    </source>
</evidence>
<dbReference type="Pfam" id="PF01497">
    <property type="entry name" value="Peripla_BP_2"/>
    <property type="match status" value="1"/>
</dbReference>
<dbReference type="PANTHER" id="PTHR30532">
    <property type="entry name" value="IRON III DICITRATE-BINDING PERIPLASMIC PROTEIN"/>
    <property type="match status" value="1"/>
</dbReference>
<comment type="similarity">
    <text evidence="2">Belongs to the bacterial solute-binding protein 8 family.</text>
</comment>